<organism evidence="1 2">
    <name type="scientific">Colletotrichum musicola</name>
    <dbReference type="NCBI Taxonomy" id="2175873"/>
    <lineage>
        <taxon>Eukaryota</taxon>
        <taxon>Fungi</taxon>
        <taxon>Dikarya</taxon>
        <taxon>Ascomycota</taxon>
        <taxon>Pezizomycotina</taxon>
        <taxon>Sordariomycetes</taxon>
        <taxon>Hypocreomycetidae</taxon>
        <taxon>Glomerellales</taxon>
        <taxon>Glomerellaceae</taxon>
        <taxon>Colletotrichum</taxon>
        <taxon>Colletotrichum orchidearum species complex</taxon>
    </lineage>
</organism>
<proteinExistence type="predicted"/>
<comment type="caution">
    <text evidence="1">The sequence shown here is derived from an EMBL/GenBank/DDBJ whole genome shotgun (WGS) entry which is preliminary data.</text>
</comment>
<reference evidence="1" key="1">
    <citation type="journal article" date="2020" name="Phytopathology">
        <title>Genome Sequence Resources of Colletotrichum truncatum, C. plurivorum, C. musicola, and C. sojae: Four Species Pathogenic to Soybean (Glycine max).</title>
        <authorList>
            <person name="Rogerio F."/>
            <person name="Boufleur T.R."/>
            <person name="Ciampi-Guillardi M."/>
            <person name="Sukno S.A."/>
            <person name="Thon M.R."/>
            <person name="Massola Junior N.S."/>
            <person name="Baroncelli R."/>
        </authorList>
    </citation>
    <scope>NUCLEOTIDE SEQUENCE</scope>
    <source>
        <strain evidence="1">LFN0074</strain>
    </source>
</reference>
<dbReference type="EMBL" id="WIGM01000009">
    <property type="protein sequence ID" value="KAF6844843.1"/>
    <property type="molecule type" value="Genomic_DNA"/>
</dbReference>
<gene>
    <name evidence="1" type="ORF">CMUS01_00640</name>
</gene>
<dbReference type="AlphaFoldDB" id="A0A8H6U8S7"/>
<dbReference type="Proteomes" id="UP000639643">
    <property type="component" value="Unassembled WGS sequence"/>
</dbReference>
<keyword evidence="2" id="KW-1185">Reference proteome</keyword>
<accession>A0A8H6U8S7</accession>
<evidence type="ECO:0000313" key="2">
    <source>
        <dbReference type="Proteomes" id="UP000639643"/>
    </source>
</evidence>
<sequence>MLTIISALAVVGGHSGLNTPTRQRTKMKPTTFLFTVVAVLLGQDSGLVSAVCDKIRGTGGCTRELPLICGGTGTATLTCCSNLDCT</sequence>
<evidence type="ECO:0000313" key="1">
    <source>
        <dbReference type="EMBL" id="KAF6844843.1"/>
    </source>
</evidence>
<protein>
    <submittedName>
        <fullName evidence="1">Uncharacterized protein</fullName>
    </submittedName>
</protein>
<name>A0A8H6U8S7_9PEZI</name>